<name>A0AA94F5C3_9FLAO</name>
<keyword evidence="1" id="KW-0472">Membrane</keyword>
<dbReference type="EMBL" id="RWGX01000004">
    <property type="protein sequence ID" value="RVU88430.1"/>
    <property type="molecule type" value="Genomic_DNA"/>
</dbReference>
<sequence length="472" mass="51979">MNKDLTIFFHLKQKKMKRISITLFALIVIIFIINYFYQVNYCASPTNYYVSPSGNDANPGTKDFPWKTIQHSLNNMPANSTLNVGSGVYNEKIQIPVNNITIKNQTSTLPIIDATGITNKNSIISILNKKHITIDGLELRNNIQNDAQGILIEGLCNEITIKNCIIHDIHFSSNPNAPVNASTNAQGIIVYGTNPTKAIRNLVIENNQLFNCRLGYSEGIAINGNVDNFKVINNTVHDLTNIGIDVIGYEGTCSFSRNDQARNGLVKNNTIYNCISPSARSGGIYIDGGKKIIVENNESHHNGYGIEIGCENIGKTTDGIIIRNNIFHNNQVCAIALGGFDYPNGSGKVTNSIIINNTCFSNDFTSSGNGELYLSYSENSIIKNNIFHTNSNSNLVYAELSQPNLNFNDNIFYCPDGIDNLYANWNGSSYTGYFSFVIGTSSNLNSKFANPNFTKTDITSPCFNLLSTSLNN</sequence>
<evidence type="ECO:0000259" key="2">
    <source>
        <dbReference type="Pfam" id="PF07602"/>
    </source>
</evidence>
<dbReference type="InterPro" id="IPR006626">
    <property type="entry name" value="PbH1"/>
</dbReference>
<feature type="domain" description="DUF1565" evidence="2">
    <location>
        <begin position="53"/>
        <end position="93"/>
    </location>
</feature>
<reference evidence="4" key="1">
    <citation type="submission" date="2018-12" db="EMBL/GenBank/DDBJ databases">
        <title>Draft genome sequence of Flaovobacterium columnare BGFS27 isolated from channel catfish in Alabama.</title>
        <authorList>
            <person name="Cai W."/>
            <person name="Arias C."/>
        </authorList>
    </citation>
    <scope>NUCLEOTIDE SEQUENCE [LARGE SCALE GENOMIC DNA]</scope>
    <source>
        <strain evidence="4">BGFS27</strain>
    </source>
</reference>
<keyword evidence="1" id="KW-1133">Transmembrane helix</keyword>
<dbReference type="InterPro" id="IPR011459">
    <property type="entry name" value="DUF1565"/>
</dbReference>
<dbReference type="SMART" id="SM00710">
    <property type="entry name" value="PbH1"/>
    <property type="match status" value="8"/>
</dbReference>
<dbReference type="InterPro" id="IPR011050">
    <property type="entry name" value="Pectin_lyase_fold/virulence"/>
</dbReference>
<comment type="caution">
    <text evidence="4">The sequence shown here is derived from an EMBL/GenBank/DDBJ whole genome shotgun (WGS) entry which is preliminary data.</text>
</comment>
<evidence type="ECO:0008006" key="5">
    <source>
        <dbReference type="Google" id="ProtNLM"/>
    </source>
</evidence>
<gene>
    <name evidence="4" type="ORF">EJB19_09730</name>
</gene>
<organism evidence="4">
    <name type="scientific">Flavobacterium columnare</name>
    <dbReference type="NCBI Taxonomy" id="996"/>
    <lineage>
        <taxon>Bacteria</taxon>
        <taxon>Pseudomonadati</taxon>
        <taxon>Bacteroidota</taxon>
        <taxon>Flavobacteriia</taxon>
        <taxon>Flavobacteriales</taxon>
        <taxon>Flavobacteriaceae</taxon>
        <taxon>Flavobacterium</taxon>
    </lineage>
</organism>
<dbReference type="SUPFAM" id="SSF51126">
    <property type="entry name" value="Pectin lyase-like"/>
    <property type="match status" value="1"/>
</dbReference>
<proteinExistence type="predicted"/>
<dbReference type="Pfam" id="PF13229">
    <property type="entry name" value="Beta_helix"/>
    <property type="match status" value="1"/>
</dbReference>
<evidence type="ECO:0000259" key="3">
    <source>
        <dbReference type="Pfam" id="PF13229"/>
    </source>
</evidence>
<dbReference type="AlphaFoldDB" id="A0AA94F5C3"/>
<dbReference type="InterPro" id="IPR039448">
    <property type="entry name" value="Beta_helix"/>
</dbReference>
<protein>
    <recommendedName>
        <fullName evidence="5">Right handed beta helix domain-containing protein</fullName>
    </recommendedName>
</protein>
<keyword evidence="1" id="KW-0812">Transmembrane</keyword>
<dbReference type="InterPro" id="IPR012334">
    <property type="entry name" value="Pectin_lyas_fold"/>
</dbReference>
<dbReference type="Gene3D" id="2.160.20.10">
    <property type="entry name" value="Single-stranded right-handed beta-helix, Pectin lyase-like"/>
    <property type="match status" value="1"/>
</dbReference>
<evidence type="ECO:0000256" key="1">
    <source>
        <dbReference type="SAM" id="Phobius"/>
    </source>
</evidence>
<feature type="domain" description="Right handed beta helix" evidence="3">
    <location>
        <begin position="265"/>
        <end position="418"/>
    </location>
</feature>
<accession>A0AA94F5C3</accession>
<dbReference type="Pfam" id="PF07602">
    <property type="entry name" value="DUF1565"/>
    <property type="match status" value="1"/>
</dbReference>
<evidence type="ECO:0000313" key="4">
    <source>
        <dbReference type="EMBL" id="RVU88430.1"/>
    </source>
</evidence>
<feature type="transmembrane region" description="Helical" evidence="1">
    <location>
        <begin position="21"/>
        <end position="37"/>
    </location>
</feature>